<reference evidence="1 2" key="1">
    <citation type="submission" date="2020-08" db="EMBL/GenBank/DDBJ databases">
        <title>Genomic Encyclopedia of Type Strains, Phase IV (KMG-IV): sequencing the most valuable type-strain genomes for metagenomic binning, comparative biology and taxonomic classification.</title>
        <authorList>
            <person name="Goeker M."/>
        </authorList>
    </citation>
    <scope>NUCLEOTIDE SEQUENCE [LARGE SCALE GENOMIC DNA]</scope>
    <source>
        <strain evidence="1 2">DSM 100397</strain>
    </source>
</reference>
<dbReference type="RefSeq" id="WP_182493763.1">
    <property type="nucleotide sequence ID" value="NZ_JACJIS010000002.1"/>
</dbReference>
<dbReference type="Pfam" id="PF04343">
    <property type="entry name" value="DUF488"/>
    <property type="match status" value="1"/>
</dbReference>
<dbReference type="PANTHER" id="PTHR39337:SF1">
    <property type="entry name" value="BLR5642 PROTEIN"/>
    <property type="match status" value="1"/>
</dbReference>
<dbReference type="Proteomes" id="UP000555003">
    <property type="component" value="Unassembled WGS sequence"/>
</dbReference>
<dbReference type="EMBL" id="JACJIS010000002">
    <property type="protein sequence ID" value="MBA9074160.1"/>
    <property type="molecule type" value="Genomic_DNA"/>
</dbReference>
<accession>A0ABR6DR45</accession>
<dbReference type="PANTHER" id="PTHR39337">
    <property type="entry name" value="BLR5642 PROTEIN"/>
    <property type="match status" value="1"/>
</dbReference>
<sequence>MNIYTIGVYGSNEFSFFDKLISSKIDTFIDVRQRRGVRGSKYGFVNSTKLQEKLKVLGIDYIHELNLAPTTEIRLFQKNEDLQKQELKKNREELGKLFIQKYNSLILDIFDFDILIDKLEENNKKNIVFFCVEEKHTACHRHLIVKRLNSKYDFNVKNL</sequence>
<evidence type="ECO:0000313" key="1">
    <source>
        <dbReference type="EMBL" id="MBA9074160.1"/>
    </source>
</evidence>
<name>A0ABR6DR45_9FLAO</name>
<protein>
    <submittedName>
        <fullName evidence="1">Uncharacterized protein (DUF488 family)</fullName>
    </submittedName>
</protein>
<evidence type="ECO:0000313" key="2">
    <source>
        <dbReference type="Proteomes" id="UP000555003"/>
    </source>
</evidence>
<gene>
    <name evidence="1" type="ORF">GGR22_002327</name>
</gene>
<organism evidence="1 2">
    <name type="scientific">Flavobacterium gossypii</name>
    <dbReference type="NCBI Taxonomy" id="1646119"/>
    <lineage>
        <taxon>Bacteria</taxon>
        <taxon>Pseudomonadati</taxon>
        <taxon>Bacteroidota</taxon>
        <taxon>Flavobacteriia</taxon>
        <taxon>Flavobacteriales</taxon>
        <taxon>Flavobacteriaceae</taxon>
        <taxon>Flavobacterium</taxon>
    </lineage>
</organism>
<proteinExistence type="predicted"/>
<keyword evidence="2" id="KW-1185">Reference proteome</keyword>
<comment type="caution">
    <text evidence="1">The sequence shown here is derived from an EMBL/GenBank/DDBJ whole genome shotgun (WGS) entry which is preliminary data.</text>
</comment>
<dbReference type="InterPro" id="IPR007438">
    <property type="entry name" value="DUF488"/>
</dbReference>